<dbReference type="AlphaFoldDB" id="A0A1D1XKE7"/>
<evidence type="ECO:0000256" key="1">
    <source>
        <dbReference type="SAM" id="MobiDB-lite"/>
    </source>
</evidence>
<feature type="non-terminal residue" evidence="2">
    <location>
        <position position="1"/>
    </location>
</feature>
<protein>
    <submittedName>
        <fullName evidence="2">Formin-like protein 7</fullName>
    </submittedName>
</protein>
<gene>
    <name evidence="2" type="primary">FH7</name>
    <name evidence="2" type="ORF">g.10693</name>
</gene>
<organism evidence="2">
    <name type="scientific">Anthurium amnicola</name>
    <dbReference type="NCBI Taxonomy" id="1678845"/>
    <lineage>
        <taxon>Eukaryota</taxon>
        <taxon>Viridiplantae</taxon>
        <taxon>Streptophyta</taxon>
        <taxon>Embryophyta</taxon>
        <taxon>Tracheophyta</taxon>
        <taxon>Spermatophyta</taxon>
        <taxon>Magnoliopsida</taxon>
        <taxon>Liliopsida</taxon>
        <taxon>Araceae</taxon>
        <taxon>Pothoideae</taxon>
        <taxon>Potheae</taxon>
        <taxon>Anthurium</taxon>
    </lineage>
</organism>
<feature type="region of interest" description="Disordered" evidence="1">
    <location>
        <begin position="1"/>
        <end position="22"/>
    </location>
</feature>
<proteinExistence type="predicted"/>
<reference evidence="2" key="1">
    <citation type="submission" date="2015-07" db="EMBL/GenBank/DDBJ databases">
        <title>Transcriptome Assembly of Anthurium amnicola.</title>
        <authorList>
            <person name="Suzuki J."/>
        </authorList>
    </citation>
    <scope>NUCLEOTIDE SEQUENCE</scope>
</reference>
<sequence>SSSSSGAGRPVTNPLVRNPDDQVFDDSVGGGADIDLALLYSRFLNQCDAFDPGLAEQGVPLEAFGDVFDGMTGSVSSHHLQQLPAAAAAAEFQQRAPVLEIPAETQSGDDLPPSTGDHPGSYFDPSGCVPQMLPAPTEGMGLYDDIFWPGASAGAAASAWPYSPQTPAGMEPVQEQEEHHLNHFSSCWDALGLSS</sequence>
<dbReference type="EMBL" id="GDJX01025063">
    <property type="protein sequence ID" value="JAT42873.1"/>
    <property type="molecule type" value="Transcribed_RNA"/>
</dbReference>
<evidence type="ECO:0000313" key="2">
    <source>
        <dbReference type="EMBL" id="JAT42873.1"/>
    </source>
</evidence>
<accession>A0A1D1XKE7</accession>
<name>A0A1D1XKE7_9ARAE</name>